<dbReference type="InterPro" id="IPR001347">
    <property type="entry name" value="SIS_dom"/>
</dbReference>
<accession>A0ABY4EGS9</accession>
<dbReference type="Gene3D" id="3.40.50.10490">
    <property type="entry name" value="Glucose-6-phosphate isomerase like protein, domain 1"/>
    <property type="match status" value="1"/>
</dbReference>
<dbReference type="Pfam" id="PF13580">
    <property type="entry name" value="SIS_2"/>
    <property type="match status" value="1"/>
</dbReference>
<feature type="domain" description="SIS" evidence="1">
    <location>
        <begin position="29"/>
        <end position="213"/>
    </location>
</feature>
<name>A0ABY4EGS9_9BACI</name>
<keyword evidence="3" id="KW-1185">Reference proteome</keyword>
<dbReference type="NCBIfam" id="NF002805">
    <property type="entry name" value="PRK02947.1"/>
    <property type="match status" value="1"/>
</dbReference>
<sequence length="241" mass="26193">MQYLSKAAQTLNDLAKRTERSVDVISEQLAESIMNDGIIHLFGCGHSALLAQDSYYRAGGLAPVHPIMIDSLMLHKGGAKASRNEKKHGVVNDHLKSVDFQPQDCLIVISNSGRNPAPIEAALYGKETAKVLVIGLLSRQYESSQPSRHSSGRRLEDIVDLTLDSNVPVGDALLCHEEISQSYASLSTVVGAALLQQLFASTIEKLLSKGENPPIFLSGNVDGAGQHNQLLMDKYRSRITF</sequence>
<dbReference type="PANTHER" id="PTHR30390:SF7">
    <property type="entry name" value="PHOSPHOHEPTOSE ISOMERASE"/>
    <property type="match status" value="1"/>
</dbReference>
<proteinExistence type="predicted"/>
<dbReference type="InterPro" id="IPR050099">
    <property type="entry name" value="SIS_GmhA/DiaA_subfam"/>
</dbReference>
<organism evidence="2 3">
    <name type="scientific">Halobacillus salinarum</name>
    <dbReference type="NCBI Taxonomy" id="2932257"/>
    <lineage>
        <taxon>Bacteria</taxon>
        <taxon>Bacillati</taxon>
        <taxon>Bacillota</taxon>
        <taxon>Bacilli</taxon>
        <taxon>Bacillales</taxon>
        <taxon>Bacillaceae</taxon>
        <taxon>Halobacillus</taxon>
    </lineage>
</organism>
<dbReference type="RefSeq" id="WP_244708632.1">
    <property type="nucleotide sequence ID" value="NZ_CP095073.1"/>
</dbReference>
<reference evidence="2 3" key="1">
    <citation type="submission" date="2022-04" db="EMBL/GenBank/DDBJ databases">
        <title>Halobacillus sp. isolated from saltern.</title>
        <authorList>
            <person name="Won M."/>
            <person name="Lee C.-M."/>
            <person name="Woen H.-Y."/>
            <person name="Kwon S.-W."/>
        </authorList>
    </citation>
    <scope>NUCLEOTIDE SEQUENCE [LARGE SCALE GENOMIC DNA]</scope>
    <source>
        <strain evidence="2 3">SSBR10-3</strain>
    </source>
</reference>
<gene>
    <name evidence="2" type="ORF">MUN89_15265</name>
</gene>
<dbReference type="EMBL" id="CP095073">
    <property type="protein sequence ID" value="UOQ43273.1"/>
    <property type="molecule type" value="Genomic_DNA"/>
</dbReference>
<dbReference type="SUPFAM" id="SSF53697">
    <property type="entry name" value="SIS domain"/>
    <property type="match status" value="1"/>
</dbReference>
<evidence type="ECO:0000313" key="3">
    <source>
        <dbReference type="Proteomes" id="UP000831787"/>
    </source>
</evidence>
<protein>
    <submittedName>
        <fullName evidence="2">SIS domain-containing protein</fullName>
    </submittedName>
</protein>
<evidence type="ECO:0000259" key="1">
    <source>
        <dbReference type="PROSITE" id="PS51464"/>
    </source>
</evidence>
<evidence type="ECO:0000313" key="2">
    <source>
        <dbReference type="EMBL" id="UOQ43273.1"/>
    </source>
</evidence>
<dbReference type="CDD" id="cd05013">
    <property type="entry name" value="SIS_RpiR"/>
    <property type="match status" value="1"/>
</dbReference>
<dbReference type="Proteomes" id="UP000831787">
    <property type="component" value="Chromosome"/>
</dbReference>
<dbReference type="InterPro" id="IPR046348">
    <property type="entry name" value="SIS_dom_sf"/>
</dbReference>
<dbReference type="PANTHER" id="PTHR30390">
    <property type="entry name" value="SEDOHEPTULOSE 7-PHOSPHATE ISOMERASE / DNAA INITIATOR-ASSOCIATING FACTOR FOR REPLICATION INITIATION"/>
    <property type="match status" value="1"/>
</dbReference>
<dbReference type="InterPro" id="IPR035472">
    <property type="entry name" value="RpiR-like_SIS"/>
</dbReference>
<dbReference type="PROSITE" id="PS51464">
    <property type="entry name" value="SIS"/>
    <property type="match status" value="1"/>
</dbReference>